<dbReference type="EMBL" id="GBXM01039050">
    <property type="protein sequence ID" value="JAH69527.1"/>
    <property type="molecule type" value="Transcribed_RNA"/>
</dbReference>
<evidence type="ECO:0000313" key="1">
    <source>
        <dbReference type="EMBL" id="JAH69527.1"/>
    </source>
</evidence>
<accession>A0A0E9UUP2</accession>
<dbReference type="AlphaFoldDB" id="A0A0E9UUP2"/>
<organism evidence="1">
    <name type="scientific">Anguilla anguilla</name>
    <name type="common">European freshwater eel</name>
    <name type="synonym">Muraena anguilla</name>
    <dbReference type="NCBI Taxonomy" id="7936"/>
    <lineage>
        <taxon>Eukaryota</taxon>
        <taxon>Metazoa</taxon>
        <taxon>Chordata</taxon>
        <taxon>Craniata</taxon>
        <taxon>Vertebrata</taxon>
        <taxon>Euteleostomi</taxon>
        <taxon>Actinopterygii</taxon>
        <taxon>Neopterygii</taxon>
        <taxon>Teleostei</taxon>
        <taxon>Anguilliformes</taxon>
        <taxon>Anguillidae</taxon>
        <taxon>Anguilla</taxon>
    </lineage>
</organism>
<reference evidence="1" key="2">
    <citation type="journal article" date="2015" name="Fish Shellfish Immunol.">
        <title>Early steps in the European eel (Anguilla anguilla)-Vibrio vulnificus interaction in the gills: Role of the RtxA13 toxin.</title>
        <authorList>
            <person name="Callol A."/>
            <person name="Pajuelo D."/>
            <person name="Ebbesson L."/>
            <person name="Teles M."/>
            <person name="MacKenzie S."/>
            <person name="Amaro C."/>
        </authorList>
    </citation>
    <scope>NUCLEOTIDE SEQUENCE</scope>
</reference>
<proteinExistence type="predicted"/>
<name>A0A0E9UUP2_ANGAN</name>
<protein>
    <submittedName>
        <fullName evidence="1">Uncharacterized protein</fullName>
    </submittedName>
</protein>
<reference evidence="1" key="1">
    <citation type="submission" date="2014-11" db="EMBL/GenBank/DDBJ databases">
        <authorList>
            <person name="Amaro Gonzalez C."/>
        </authorList>
    </citation>
    <scope>NUCLEOTIDE SEQUENCE</scope>
</reference>
<sequence length="72" mass="8590">MGAVLYKRLHRTCPNDKPFLGVMLLKSTFFKCANTQNYWENRDSTDVRKYCCVHQKGNNFFKEPLFPYHNVK</sequence>